<evidence type="ECO:0000313" key="2">
    <source>
        <dbReference type="EMBL" id="KAF2667595.1"/>
    </source>
</evidence>
<name>A0A6A6U5P4_9PEZI</name>
<protein>
    <recommendedName>
        <fullName evidence="1">Cupin type-2 domain-containing protein</fullName>
    </recommendedName>
</protein>
<feature type="domain" description="Cupin type-2" evidence="1">
    <location>
        <begin position="82"/>
        <end position="145"/>
    </location>
</feature>
<dbReference type="OrthoDB" id="5840532at2759"/>
<dbReference type="PANTHER" id="PTHR36156">
    <property type="entry name" value="SLR2101 PROTEIN"/>
    <property type="match status" value="1"/>
</dbReference>
<dbReference type="Gene3D" id="2.60.120.10">
    <property type="entry name" value="Jelly Rolls"/>
    <property type="match status" value="1"/>
</dbReference>
<proteinExistence type="predicted"/>
<reference evidence="2" key="1">
    <citation type="journal article" date="2020" name="Stud. Mycol.">
        <title>101 Dothideomycetes genomes: a test case for predicting lifestyles and emergence of pathogens.</title>
        <authorList>
            <person name="Haridas S."/>
            <person name="Albert R."/>
            <person name="Binder M."/>
            <person name="Bloem J."/>
            <person name="Labutti K."/>
            <person name="Salamov A."/>
            <person name="Andreopoulos B."/>
            <person name="Baker S."/>
            <person name="Barry K."/>
            <person name="Bills G."/>
            <person name="Bluhm B."/>
            <person name="Cannon C."/>
            <person name="Castanera R."/>
            <person name="Culley D."/>
            <person name="Daum C."/>
            <person name="Ezra D."/>
            <person name="Gonzalez J."/>
            <person name="Henrissat B."/>
            <person name="Kuo A."/>
            <person name="Liang C."/>
            <person name="Lipzen A."/>
            <person name="Lutzoni F."/>
            <person name="Magnuson J."/>
            <person name="Mondo S."/>
            <person name="Nolan M."/>
            <person name="Ohm R."/>
            <person name="Pangilinan J."/>
            <person name="Park H.-J."/>
            <person name="Ramirez L."/>
            <person name="Alfaro M."/>
            <person name="Sun H."/>
            <person name="Tritt A."/>
            <person name="Yoshinaga Y."/>
            <person name="Zwiers L.-H."/>
            <person name="Turgeon B."/>
            <person name="Goodwin S."/>
            <person name="Spatafora J."/>
            <person name="Crous P."/>
            <person name="Grigoriev I."/>
        </authorList>
    </citation>
    <scope>NUCLEOTIDE SEQUENCE</scope>
    <source>
        <strain evidence="2">CBS 115976</strain>
    </source>
</reference>
<evidence type="ECO:0000313" key="3">
    <source>
        <dbReference type="Proteomes" id="UP000799302"/>
    </source>
</evidence>
<organism evidence="2 3">
    <name type="scientific">Microthyrium microscopicum</name>
    <dbReference type="NCBI Taxonomy" id="703497"/>
    <lineage>
        <taxon>Eukaryota</taxon>
        <taxon>Fungi</taxon>
        <taxon>Dikarya</taxon>
        <taxon>Ascomycota</taxon>
        <taxon>Pezizomycotina</taxon>
        <taxon>Dothideomycetes</taxon>
        <taxon>Dothideomycetes incertae sedis</taxon>
        <taxon>Microthyriales</taxon>
        <taxon>Microthyriaceae</taxon>
        <taxon>Microthyrium</taxon>
    </lineage>
</organism>
<dbReference type="PANTHER" id="PTHR36156:SF2">
    <property type="entry name" value="CUPIN TYPE-2 DOMAIN-CONTAINING PROTEIN"/>
    <property type="match status" value="1"/>
</dbReference>
<dbReference type="InterPro" id="IPR013096">
    <property type="entry name" value="Cupin_2"/>
</dbReference>
<dbReference type="Pfam" id="PF07883">
    <property type="entry name" value="Cupin_2"/>
    <property type="match status" value="1"/>
</dbReference>
<sequence length="170" mass="18556">MSNQLQPPRLVTTTHAQDGTSIFQADTLVPLFQPFGPSVSAFANFHSRLRVPVSNITSPPPMPNELPRCPPTGISFGTTDIPANFTVPMHRTVSLDYAVVVSGEIMLKLDGGDEKTVKAGEFIVQKCVNHQWINRTDVPCRMAFVMIGAEKVELEDGTVLEELAPKRPGT</sequence>
<dbReference type="Proteomes" id="UP000799302">
    <property type="component" value="Unassembled WGS sequence"/>
</dbReference>
<dbReference type="AlphaFoldDB" id="A0A6A6U5P4"/>
<dbReference type="EMBL" id="MU004237">
    <property type="protein sequence ID" value="KAF2667595.1"/>
    <property type="molecule type" value="Genomic_DNA"/>
</dbReference>
<keyword evidence="3" id="KW-1185">Reference proteome</keyword>
<evidence type="ECO:0000259" key="1">
    <source>
        <dbReference type="Pfam" id="PF07883"/>
    </source>
</evidence>
<dbReference type="CDD" id="cd02231">
    <property type="entry name" value="cupin_BLL6423-like"/>
    <property type="match status" value="1"/>
</dbReference>
<accession>A0A6A6U5P4</accession>
<dbReference type="InterPro" id="IPR047142">
    <property type="entry name" value="OryJ/VirC-like"/>
</dbReference>
<dbReference type="SUPFAM" id="SSF51182">
    <property type="entry name" value="RmlC-like cupins"/>
    <property type="match status" value="1"/>
</dbReference>
<dbReference type="InterPro" id="IPR014710">
    <property type="entry name" value="RmlC-like_jellyroll"/>
</dbReference>
<gene>
    <name evidence="2" type="ORF">BT63DRAFT_295705</name>
</gene>
<dbReference type="InterPro" id="IPR011051">
    <property type="entry name" value="RmlC_Cupin_sf"/>
</dbReference>